<accession>A0A8X6USC6</accession>
<keyword evidence="2" id="KW-1185">Reference proteome</keyword>
<organism evidence="1 2">
    <name type="scientific">Nephila pilipes</name>
    <name type="common">Giant wood spider</name>
    <name type="synonym">Nephila maculata</name>
    <dbReference type="NCBI Taxonomy" id="299642"/>
    <lineage>
        <taxon>Eukaryota</taxon>
        <taxon>Metazoa</taxon>
        <taxon>Ecdysozoa</taxon>
        <taxon>Arthropoda</taxon>
        <taxon>Chelicerata</taxon>
        <taxon>Arachnida</taxon>
        <taxon>Araneae</taxon>
        <taxon>Araneomorphae</taxon>
        <taxon>Entelegynae</taxon>
        <taxon>Araneoidea</taxon>
        <taxon>Nephilidae</taxon>
        <taxon>Nephila</taxon>
    </lineage>
</organism>
<gene>
    <name evidence="1" type="ORF">NPIL_494891</name>
</gene>
<name>A0A8X6USC6_NEPPI</name>
<dbReference type="EMBL" id="BMAW01132382">
    <property type="protein sequence ID" value="GFU43340.1"/>
    <property type="molecule type" value="Genomic_DNA"/>
</dbReference>
<protein>
    <submittedName>
        <fullName evidence="1">Uncharacterized protein</fullName>
    </submittedName>
</protein>
<sequence>MFWNFSFYARKMKHTSSFVCWLRNEILVQDVLEFLFLCTEDEAHELLCLLAIGLINKLCPVACVVVAFSYA</sequence>
<evidence type="ECO:0000313" key="2">
    <source>
        <dbReference type="Proteomes" id="UP000887013"/>
    </source>
</evidence>
<comment type="caution">
    <text evidence="1">The sequence shown here is derived from an EMBL/GenBank/DDBJ whole genome shotgun (WGS) entry which is preliminary data.</text>
</comment>
<reference evidence="1" key="1">
    <citation type="submission" date="2020-08" db="EMBL/GenBank/DDBJ databases">
        <title>Multicomponent nature underlies the extraordinary mechanical properties of spider dragline silk.</title>
        <authorList>
            <person name="Kono N."/>
            <person name="Nakamura H."/>
            <person name="Mori M."/>
            <person name="Yoshida Y."/>
            <person name="Ohtoshi R."/>
            <person name="Malay A.D."/>
            <person name="Moran D.A.P."/>
            <person name="Tomita M."/>
            <person name="Numata K."/>
            <person name="Arakawa K."/>
        </authorList>
    </citation>
    <scope>NUCLEOTIDE SEQUENCE</scope>
</reference>
<proteinExistence type="predicted"/>
<evidence type="ECO:0000313" key="1">
    <source>
        <dbReference type="EMBL" id="GFU43340.1"/>
    </source>
</evidence>
<dbReference type="Proteomes" id="UP000887013">
    <property type="component" value="Unassembled WGS sequence"/>
</dbReference>
<dbReference type="AlphaFoldDB" id="A0A8X6USC6"/>